<dbReference type="Pfam" id="PF09532">
    <property type="entry name" value="FDF"/>
    <property type="match status" value="1"/>
</dbReference>
<feature type="region of interest" description="Disordered" evidence="5">
    <location>
        <begin position="71"/>
        <end position="94"/>
    </location>
</feature>
<keyword evidence="4" id="KW-0963">Cytoplasm</keyword>
<evidence type="ECO:0000259" key="7">
    <source>
        <dbReference type="PROSITE" id="PS51512"/>
    </source>
</evidence>
<evidence type="ECO:0000256" key="3">
    <source>
        <dbReference type="ARBA" id="ARBA00015797"/>
    </source>
</evidence>
<evidence type="ECO:0000259" key="6">
    <source>
        <dbReference type="PROSITE" id="PS51385"/>
    </source>
</evidence>
<dbReference type="GO" id="GO:0033962">
    <property type="term" value="P:P-body assembly"/>
    <property type="evidence" value="ECO:0007669"/>
    <property type="project" value="TreeGrafter"/>
</dbReference>
<feature type="compositionally biased region" description="Low complexity" evidence="5">
    <location>
        <begin position="161"/>
        <end position="180"/>
    </location>
</feature>
<evidence type="ECO:0000256" key="1">
    <source>
        <dbReference type="ARBA" id="ARBA00004201"/>
    </source>
</evidence>
<evidence type="ECO:0000256" key="4">
    <source>
        <dbReference type="ARBA" id="ARBA00022490"/>
    </source>
</evidence>
<dbReference type="PROSITE" id="PS51512">
    <property type="entry name" value="DFDF"/>
    <property type="match status" value="1"/>
</dbReference>
<dbReference type="EMBL" id="BTFZ01000002">
    <property type="protein sequence ID" value="GMM33763.1"/>
    <property type="molecule type" value="Genomic_DNA"/>
</dbReference>
<dbReference type="PANTHER" id="PTHR13612:SF0">
    <property type="entry name" value="ENHANCER OF MRNA-DECAPPING PROTEIN 3"/>
    <property type="match status" value="1"/>
</dbReference>
<dbReference type="PANTHER" id="PTHR13612">
    <property type="entry name" value="ENHANCER OF MRNA-DECAPPING PROTEIN 3"/>
    <property type="match status" value="1"/>
</dbReference>
<dbReference type="GO" id="GO:0031087">
    <property type="term" value="P:deadenylation-independent decapping of nuclear-transcribed mRNA"/>
    <property type="evidence" value="ECO:0007669"/>
    <property type="project" value="TreeGrafter"/>
</dbReference>
<dbReference type="Pfam" id="PF03853">
    <property type="entry name" value="YjeF_N"/>
    <property type="match status" value="1"/>
</dbReference>
<dbReference type="InterPro" id="IPR025762">
    <property type="entry name" value="DFDF"/>
</dbReference>
<feature type="domain" description="YjeF N-terminal" evidence="6">
    <location>
        <begin position="359"/>
        <end position="628"/>
    </location>
</feature>
<dbReference type="InterPro" id="IPR019050">
    <property type="entry name" value="FDF_dom"/>
</dbReference>
<feature type="compositionally biased region" description="Low complexity" evidence="5">
    <location>
        <begin position="77"/>
        <end position="90"/>
    </location>
</feature>
<comment type="similarity">
    <text evidence="2">Belongs to the EDC3 family.</text>
</comment>
<dbReference type="SMART" id="SM01199">
    <property type="entry name" value="FDF"/>
    <property type="match status" value="1"/>
</dbReference>
<keyword evidence="9" id="KW-1185">Reference proteome</keyword>
<evidence type="ECO:0000313" key="8">
    <source>
        <dbReference type="EMBL" id="GMM33763.1"/>
    </source>
</evidence>
<dbReference type="InterPro" id="IPR004443">
    <property type="entry name" value="YjeF_N_dom"/>
</dbReference>
<feature type="domain" description="DFDF" evidence="7">
    <location>
        <begin position="188"/>
        <end position="224"/>
    </location>
</feature>
<proteinExistence type="inferred from homology"/>
<dbReference type="AlphaFoldDB" id="A0AAV5QHZ1"/>
<dbReference type="Proteomes" id="UP001360560">
    <property type="component" value="Unassembled WGS sequence"/>
</dbReference>
<dbReference type="GeneID" id="90071742"/>
<sequence length="654" mass="72437">MAEQFVNYKVELVLHDSSKIRGYVNGIKDKVLTITEAEFVGQDKTLDHFTISGDKINDLSVVDIPKEALVRNKKDSNNNNNSAKKNQQQQHTPSKSLIDDAILFQNPGSKVGTPKAQHKHLVSPKLQPQQSFVDDAILFAQPSKASSVANSPKVRKKKSILKNNKPKNQPQPQAQQQLQQHYGNETWVDDVAQIKDSQDFDFATNLALFDKATVFKDLKSKDKINYADRLAGHNKIESPAKKVNYDNNEMVLNGREDNWDNLGGASSSNTMDEEDEIEEGEQKMSQAVKKLDFSNQPQKPKKKFTILKRPEKLETNENTTPKKAPVASRPPIFSPVPQSDIKFSLSSGTTLSLCSPVQLLEIERLSSELFGANDQMFAENSGIGLSKLIIRTLGGSSRLSSNNHNKPPLVAILVGNNKAGARALAAGRHLSNRGLRVVAFVLSNDISDVVHESRASSTSSDSDIFYDAKEDFDTIVKDQLKLFVNYGGKVFNELHNLKKTIASLDSPLELVIDALQGYDTNLSDFWGEELKKCLGLIKWVNSSRAKVLSIDIASGLDAGSGQFSLTASDVEELALDVSPDDFRIKSNIVVSMGLPVIGLMHAYYLGVIEAGDWIHYLIDLGIPRKVYSSKGSLRKFDKTYFGDEWFSEVDVNHS</sequence>
<feature type="region of interest" description="Disordered" evidence="5">
    <location>
        <begin position="144"/>
        <end position="180"/>
    </location>
</feature>
<name>A0AAV5QHZ1_9ASCO</name>
<dbReference type="PROSITE" id="PS51385">
    <property type="entry name" value="YJEF_N"/>
    <property type="match status" value="1"/>
</dbReference>
<comment type="subcellular location">
    <subcellularLocation>
        <location evidence="1">Cytoplasm</location>
        <location evidence="1">P-body</location>
    </subcellularLocation>
</comment>
<dbReference type="GO" id="GO:0003729">
    <property type="term" value="F:mRNA binding"/>
    <property type="evidence" value="ECO:0007669"/>
    <property type="project" value="TreeGrafter"/>
</dbReference>
<evidence type="ECO:0000256" key="5">
    <source>
        <dbReference type="SAM" id="MobiDB-lite"/>
    </source>
</evidence>
<comment type="caution">
    <text evidence="8">The sequence shown here is derived from an EMBL/GenBank/DDBJ whole genome shotgun (WGS) entry which is preliminary data.</text>
</comment>
<dbReference type="GO" id="GO:0000932">
    <property type="term" value="C:P-body"/>
    <property type="evidence" value="ECO:0007669"/>
    <property type="project" value="UniProtKB-SubCell"/>
</dbReference>
<gene>
    <name evidence="8" type="ORF">DASC09_010880</name>
</gene>
<dbReference type="SUPFAM" id="SSF64153">
    <property type="entry name" value="YjeF N-terminal domain-like"/>
    <property type="match status" value="1"/>
</dbReference>
<reference evidence="8 9" key="1">
    <citation type="journal article" date="2023" name="Elife">
        <title>Identification of key yeast species and microbe-microbe interactions impacting larval growth of Drosophila in the wild.</title>
        <authorList>
            <person name="Mure A."/>
            <person name="Sugiura Y."/>
            <person name="Maeda R."/>
            <person name="Honda K."/>
            <person name="Sakurai N."/>
            <person name="Takahashi Y."/>
            <person name="Watada M."/>
            <person name="Katoh T."/>
            <person name="Gotoh A."/>
            <person name="Gotoh Y."/>
            <person name="Taniguchi I."/>
            <person name="Nakamura K."/>
            <person name="Hayashi T."/>
            <person name="Katayama T."/>
            <person name="Uemura T."/>
            <person name="Hattori Y."/>
        </authorList>
    </citation>
    <scope>NUCLEOTIDE SEQUENCE [LARGE SCALE GENOMIC DNA]</scope>
    <source>
        <strain evidence="8 9">SC-9</strain>
    </source>
</reference>
<dbReference type="Gene3D" id="3.40.50.10260">
    <property type="entry name" value="YjeF N-terminal domain"/>
    <property type="match status" value="1"/>
</dbReference>
<evidence type="ECO:0000313" key="9">
    <source>
        <dbReference type="Proteomes" id="UP001360560"/>
    </source>
</evidence>
<protein>
    <recommendedName>
        <fullName evidence="3">Enhancer of mRNA-decapping protein 3</fullName>
    </recommendedName>
</protein>
<accession>A0AAV5QHZ1</accession>
<dbReference type="InterPro" id="IPR036652">
    <property type="entry name" value="YjeF_N_dom_sf"/>
</dbReference>
<feature type="region of interest" description="Disordered" evidence="5">
    <location>
        <begin position="295"/>
        <end position="332"/>
    </location>
</feature>
<organism evidence="8 9">
    <name type="scientific">Saccharomycopsis crataegensis</name>
    <dbReference type="NCBI Taxonomy" id="43959"/>
    <lineage>
        <taxon>Eukaryota</taxon>
        <taxon>Fungi</taxon>
        <taxon>Dikarya</taxon>
        <taxon>Ascomycota</taxon>
        <taxon>Saccharomycotina</taxon>
        <taxon>Saccharomycetes</taxon>
        <taxon>Saccharomycopsidaceae</taxon>
        <taxon>Saccharomycopsis</taxon>
    </lineage>
</organism>
<evidence type="ECO:0000256" key="2">
    <source>
        <dbReference type="ARBA" id="ARBA00006610"/>
    </source>
</evidence>
<dbReference type="RefSeq" id="XP_064850763.1">
    <property type="nucleotide sequence ID" value="XM_064994691.1"/>
</dbReference>